<dbReference type="Pfam" id="PF00753">
    <property type="entry name" value="Lactamase_B"/>
    <property type="match status" value="1"/>
</dbReference>
<accession>A0A2A5CGI1</accession>
<dbReference type="PANTHER" id="PTHR42951:SF4">
    <property type="entry name" value="ACYL-COENZYME A THIOESTERASE MBLAC2"/>
    <property type="match status" value="1"/>
</dbReference>
<proteinExistence type="inferred from homology"/>
<evidence type="ECO:0000313" key="5">
    <source>
        <dbReference type="Proteomes" id="UP000228987"/>
    </source>
</evidence>
<dbReference type="SMART" id="SM00849">
    <property type="entry name" value="Lactamase_B"/>
    <property type="match status" value="1"/>
</dbReference>
<evidence type="ECO:0000259" key="3">
    <source>
        <dbReference type="SMART" id="SM00849"/>
    </source>
</evidence>
<comment type="similarity">
    <text evidence="1">Belongs to the metallo-beta-lactamase superfamily. Class-B beta-lactamase family.</text>
</comment>
<evidence type="ECO:0000256" key="2">
    <source>
        <dbReference type="SAM" id="SignalP"/>
    </source>
</evidence>
<dbReference type="InterPro" id="IPR001279">
    <property type="entry name" value="Metallo-B-lactamas"/>
</dbReference>
<protein>
    <recommendedName>
        <fullName evidence="3">Metallo-beta-lactamase domain-containing protein</fullName>
    </recommendedName>
</protein>
<feature type="signal peptide" evidence="2">
    <location>
        <begin position="1"/>
        <end position="23"/>
    </location>
</feature>
<dbReference type="AlphaFoldDB" id="A0A2A5CGI1"/>
<feature type="domain" description="Metallo-beta-lactamase" evidence="3">
    <location>
        <begin position="80"/>
        <end position="246"/>
    </location>
</feature>
<dbReference type="InterPro" id="IPR036866">
    <property type="entry name" value="RibonucZ/Hydroxyglut_hydro"/>
</dbReference>
<dbReference type="InterPro" id="IPR050855">
    <property type="entry name" value="NDM-1-like"/>
</dbReference>
<dbReference type="EMBL" id="NVWI01000002">
    <property type="protein sequence ID" value="PCJ42872.1"/>
    <property type="molecule type" value="Genomic_DNA"/>
</dbReference>
<evidence type="ECO:0000313" key="4">
    <source>
        <dbReference type="EMBL" id="PCJ42872.1"/>
    </source>
</evidence>
<dbReference type="GO" id="GO:0017001">
    <property type="term" value="P:antibiotic catabolic process"/>
    <property type="evidence" value="ECO:0007669"/>
    <property type="project" value="UniProtKB-ARBA"/>
</dbReference>
<organism evidence="4 5">
    <name type="scientific">SAR86 cluster bacterium</name>
    <dbReference type="NCBI Taxonomy" id="2030880"/>
    <lineage>
        <taxon>Bacteria</taxon>
        <taxon>Pseudomonadati</taxon>
        <taxon>Pseudomonadota</taxon>
        <taxon>Gammaproteobacteria</taxon>
        <taxon>SAR86 cluster</taxon>
    </lineage>
</organism>
<comment type="caution">
    <text evidence="4">The sequence shown here is derived from an EMBL/GenBank/DDBJ whole genome shotgun (WGS) entry which is preliminary data.</text>
</comment>
<gene>
    <name evidence="4" type="ORF">COA71_05095</name>
</gene>
<keyword evidence="2" id="KW-0732">Signal</keyword>
<dbReference type="Proteomes" id="UP000228987">
    <property type="component" value="Unassembled WGS sequence"/>
</dbReference>
<dbReference type="CDD" id="cd16282">
    <property type="entry name" value="metallo-hydrolase-like_MBL-fold"/>
    <property type="match status" value="1"/>
</dbReference>
<sequence>MLRITTKLFISLCIALLCNTVFSQPSLQYVPEDLAEGPMQIERVKEGLYLIRGPFSLCMRDDCFIGETGPAPEEANRETGDIAVRVTDRGLILVDNKFYDQVDNVLDLIRSISPLPIMYVLNTHYHSDHTQGNSIFRSAGLDIVAHKNTRSNFLNKGQAGEPNIVFDREASIFLGDVEVRLLHVGRGHTDGDSIIYFPDLRTVHAGDLVMDGMPIIDYSAGGTAIEWIQTIDALLEIDFDTLIPGHGRIMNREDVLAYKYRFEEMNRRMRDIAQRGVPIDEVLEALKLEELGWENTGSTPTWLSLSLEPYYNEMASQ</sequence>
<dbReference type="SUPFAM" id="SSF56281">
    <property type="entry name" value="Metallo-hydrolase/oxidoreductase"/>
    <property type="match status" value="1"/>
</dbReference>
<feature type="chain" id="PRO_5013241073" description="Metallo-beta-lactamase domain-containing protein" evidence="2">
    <location>
        <begin position="24"/>
        <end position="317"/>
    </location>
</feature>
<dbReference type="PANTHER" id="PTHR42951">
    <property type="entry name" value="METALLO-BETA-LACTAMASE DOMAIN-CONTAINING"/>
    <property type="match status" value="1"/>
</dbReference>
<reference evidence="5" key="1">
    <citation type="submission" date="2017-08" db="EMBL/GenBank/DDBJ databases">
        <title>A dynamic microbial community with high functional redundancy inhabits the cold, oxic subseafloor aquifer.</title>
        <authorList>
            <person name="Tully B.J."/>
            <person name="Wheat C.G."/>
            <person name="Glazer B.T."/>
            <person name="Huber J.A."/>
        </authorList>
    </citation>
    <scope>NUCLEOTIDE SEQUENCE [LARGE SCALE GENOMIC DNA]</scope>
</reference>
<dbReference type="Gene3D" id="3.60.15.10">
    <property type="entry name" value="Ribonuclease Z/Hydroxyacylglutathione hydrolase-like"/>
    <property type="match status" value="1"/>
</dbReference>
<name>A0A2A5CGI1_9GAMM</name>
<evidence type="ECO:0000256" key="1">
    <source>
        <dbReference type="ARBA" id="ARBA00005250"/>
    </source>
</evidence>